<dbReference type="EMBL" id="FZNO01000012">
    <property type="protein sequence ID" value="SNR55131.1"/>
    <property type="molecule type" value="Genomic_DNA"/>
</dbReference>
<evidence type="ECO:0000256" key="2">
    <source>
        <dbReference type="ARBA" id="ARBA00022801"/>
    </source>
</evidence>
<proteinExistence type="predicted"/>
<dbReference type="RefSeq" id="WP_089336857.1">
    <property type="nucleotide sequence ID" value="NZ_FZNO01000012.1"/>
</dbReference>
<keyword evidence="1" id="KW-0732">Signal</keyword>
<dbReference type="PANTHER" id="PTHR43037">
    <property type="entry name" value="UNNAMED PRODUCT-RELATED"/>
    <property type="match status" value="1"/>
</dbReference>
<dbReference type="AlphaFoldDB" id="A0A238X993"/>
<dbReference type="InterPro" id="IPR029058">
    <property type="entry name" value="AB_hydrolase_fold"/>
</dbReference>
<dbReference type="GO" id="GO:0016787">
    <property type="term" value="F:hydrolase activity"/>
    <property type="evidence" value="ECO:0007669"/>
    <property type="project" value="UniProtKB-KW"/>
</dbReference>
<keyword evidence="5" id="KW-1185">Reference proteome</keyword>
<dbReference type="Gene3D" id="3.40.50.1820">
    <property type="entry name" value="alpha/beta hydrolase"/>
    <property type="match status" value="1"/>
</dbReference>
<keyword evidence="2" id="KW-0378">Hydrolase</keyword>
<protein>
    <submittedName>
        <fullName evidence="4">Predicted esterase</fullName>
    </submittedName>
</protein>
<dbReference type="InterPro" id="IPR003140">
    <property type="entry name" value="PLipase/COase/thioEstase"/>
</dbReference>
<accession>A0A238X993</accession>
<dbReference type="PANTHER" id="PTHR43037:SF5">
    <property type="entry name" value="FERULOYL ESTERASE"/>
    <property type="match status" value="1"/>
</dbReference>
<name>A0A238X993_9ACTN</name>
<evidence type="ECO:0000313" key="4">
    <source>
        <dbReference type="EMBL" id="SNR55131.1"/>
    </source>
</evidence>
<dbReference type="SUPFAM" id="SSF53474">
    <property type="entry name" value="alpha/beta-Hydrolases"/>
    <property type="match status" value="1"/>
</dbReference>
<feature type="domain" description="Phospholipase/carboxylesterase/thioesterase" evidence="3">
    <location>
        <begin position="117"/>
        <end position="210"/>
    </location>
</feature>
<evidence type="ECO:0000259" key="3">
    <source>
        <dbReference type="Pfam" id="PF02230"/>
    </source>
</evidence>
<dbReference type="Proteomes" id="UP000198403">
    <property type="component" value="Unassembled WGS sequence"/>
</dbReference>
<dbReference type="OrthoDB" id="9765647at2"/>
<sequence>MAVPRWAADGRLVSRPSAQPAGVPLPAGVHELSLGPQAAALLAVPPGEALARPLLVFLHGAGGAAEQSLAAVGGIAAERGVLVLAPTSVAATWDLIAGGLGRDVAVLDAALADVSERAAVSRVAVGGFSDGASYALSLGVANGDLFDAVLAFSPGFVAPPGLEGHPRIWISHGTHDRVLPVERCGRRVSADLAAAGYDVAYDEFDGGHVVTPDLVTAALDWWLNEDPAAPHRSPARGGPLQRGR</sequence>
<evidence type="ECO:0000313" key="5">
    <source>
        <dbReference type="Proteomes" id="UP000198403"/>
    </source>
</evidence>
<evidence type="ECO:0000256" key="1">
    <source>
        <dbReference type="ARBA" id="ARBA00022729"/>
    </source>
</evidence>
<dbReference type="InterPro" id="IPR050955">
    <property type="entry name" value="Plant_Biomass_Hydrol_Est"/>
</dbReference>
<reference evidence="4 5" key="1">
    <citation type="submission" date="2017-06" db="EMBL/GenBank/DDBJ databases">
        <authorList>
            <person name="Kim H.J."/>
            <person name="Triplett B.A."/>
        </authorList>
    </citation>
    <scope>NUCLEOTIDE SEQUENCE [LARGE SCALE GENOMIC DNA]</scope>
    <source>
        <strain evidence="4 5">DSM 44272</strain>
    </source>
</reference>
<organism evidence="4 5">
    <name type="scientific">Blastococcus mobilis</name>
    <dbReference type="NCBI Taxonomy" id="1938746"/>
    <lineage>
        <taxon>Bacteria</taxon>
        <taxon>Bacillati</taxon>
        <taxon>Actinomycetota</taxon>
        <taxon>Actinomycetes</taxon>
        <taxon>Geodermatophilales</taxon>
        <taxon>Geodermatophilaceae</taxon>
        <taxon>Blastococcus</taxon>
    </lineage>
</organism>
<dbReference type="Pfam" id="PF02230">
    <property type="entry name" value="Abhydrolase_2"/>
    <property type="match status" value="1"/>
</dbReference>
<gene>
    <name evidence="4" type="ORF">SAMN06272737_11247</name>
</gene>